<evidence type="ECO:0000313" key="2">
    <source>
        <dbReference type="EMBL" id="GMH19349.1"/>
    </source>
</evidence>
<evidence type="ECO:0000256" key="1">
    <source>
        <dbReference type="SAM" id="MobiDB-lite"/>
    </source>
</evidence>
<name>A0AAD3XWT5_NEPGR</name>
<dbReference type="Proteomes" id="UP001279734">
    <property type="component" value="Unassembled WGS sequence"/>
</dbReference>
<keyword evidence="3" id="KW-1185">Reference proteome</keyword>
<protein>
    <submittedName>
        <fullName evidence="2">Uncharacterized protein</fullName>
    </submittedName>
</protein>
<evidence type="ECO:0000313" key="3">
    <source>
        <dbReference type="Proteomes" id="UP001279734"/>
    </source>
</evidence>
<gene>
    <name evidence="2" type="ORF">Nepgr_021190</name>
</gene>
<comment type="caution">
    <text evidence="2">The sequence shown here is derived from an EMBL/GenBank/DDBJ whole genome shotgun (WGS) entry which is preliminary data.</text>
</comment>
<sequence>MKDPPRGSKSPVDLMDEDPLRTRHQRLGKWPAPKTKHILRRYGGRTADPTWWEIVGARSASTDDTNGCHPELGLGRRAISKNLHRGPFKALLQTEGDLAPSETMLGPPRA</sequence>
<dbReference type="AlphaFoldDB" id="A0AAD3XWT5"/>
<dbReference type="EMBL" id="BSYO01000020">
    <property type="protein sequence ID" value="GMH19349.1"/>
    <property type="molecule type" value="Genomic_DNA"/>
</dbReference>
<accession>A0AAD3XWT5</accession>
<organism evidence="2 3">
    <name type="scientific">Nepenthes gracilis</name>
    <name type="common">Slender pitcher plant</name>
    <dbReference type="NCBI Taxonomy" id="150966"/>
    <lineage>
        <taxon>Eukaryota</taxon>
        <taxon>Viridiplantae</taxon>
        <taxon>Streptophyta</taxon>
        <taxon>Embryophyta</taxon>
        <taxon>Tracheophyta</taxon>
        <taxon>Spermatophyta</taxon>
        <taxon>Magnoliopsida</taxon>
        <taxon>eudicotyledons</taxon>
        <taxon>Gunneridae</taxon>
        <taxon>Pentapetalae</taxon>
        <taxon>Caryophyllales</taxon>
        <taxon>Nepenthaceae</taxon>
        <taxon>Nepenthes</taxon>
    </lineage>
</organism>
<feature type="region of interest" description="Disordered" evidence="1">
    <location>
        <begin position="1"/>
        <end position="28"/>
    </location>
</feature>
<feature type="region of interest" description="Disordered" evidence="1">
    <location>
        <begin position="91"/>
        <end position="110"/>
    </location>
</feature>
<reference evidence="2" key="1">
    <citation type="submission" date="2023-05" db="EMBL/GenBank/DDBJ databases">
        <title>Nepenthes gracilis genome sequencing.</title>
        <authorList>
            <person name="Fukushima K."/>
        </authorList>
    </citation>
    <scope>NUCLEOTIDE SEQUENCE</scope>
    <source>
        <strain evidence="2">SING2019-196</strain>
    </source>
</reference>
<proteinExistence type="predicted"/>